<dbReference type="AlphaFoldDB" id="A0ABC9BKY7"/>
<dbReference type="Pfam" id="PF12937">
    <property type="entry name" value="F-box-like"/>
    <property type="match status" value="1"/>
</dbReference>
<dbReference type="PANTHER" id="PTHR38926">
    <property type="entry name" value="F-BOX DOMAIN CONTAINING PROTEIN, EXPRESSED"/>
    <property type="match status" value="1"/>
</dbReference>
<dbReference type="InterPro" id="IPR032675">
    <property type="entry name" value="LRR_dom_sf"/>
</dbReference>
<dbReference type="PANTHER" id="PTHR38926:SF74">
    <property type="entry name" value="OS08G0193600 PROTEIN"/>
    <property type="match status" value="1"/>
</dbReference>
<dbReference type="InterPro" id="IPR036047">
    <property type="entry name" value="F-box-like_dom_sf"/>
</dbReference>
<evidence type="ECO:0000313" key="2">
    <source>
        <dbReference type="EMBL" id="CAL5003456.1"/>
    </source>
</evidence>
<sequence length="253" mass="28415">MASPFPRCRIKNPTTPAPAPALPVKARHGPHDILHSIFVTLGYREIMHGAELVCKAWRHVAVDEPALWRRIDMGTTCTYPVLPCSERSMVLAAVDRVAGQCVAFTGPIDDDLLLHLVVREYNKVLNKVLNTSLKKLSLLEEVSILQTPCRSFKTWSDDERLLESVCQACPHLNKLRLSGDILCSKTYKTPLMRELRSLQLFDFSLTTKALSAILDTCPLLEYLEVDGTLHGTIDDQLQMKFSTVKNFFLPGLK</sequence>
<dbReference type="Gene3D" id="3.80.10.10">
    <property type="entry name" value="Ribonuclease Inhibitor"/>
    <property type="match status" value="1"/>
</dbReference>
<evidence type="ECO:0000259" key="1">
    <source>
        <dbReference type="PROSITE" id="PS50181"/>
    </source>
</evidence>
<dbReference type="Gene3D" id="1.20.1280.50">
    <property type="match status" value="1"/>
</dbReference>
<proteinExistence type="predicted"/>
<feature type="domain" description="F-box" evidence="1">
    <location>
        <begin position="23"/>
        <end position="71"/>
    </location>
</feature>
<dbReference type="PROSITE" id="PS50181">
    <property type="entry name" value="FBOX"/>
    <property type="match status" value="1"/>
</dbReference>
<protein>
    <recommendedName>
        <fullName evidence="1">F-box domain-containing protein</fullName>
    </recommendedName>
</protein>
<dbReference type="Proteomes" id="UP001497457">
    <property type="component" value="Chromosome 26rd"/>
</dbReference>
<reference evidence="2" key="1">
    <citation type="submission" date="2024-10" db="EMBL/GenBank/DDBJ databases">
        <authorList>
            <person name="Ryan C."/>
        </authorList>
    </citation>
    <scope>NUCLEOTIDE SEQUENCE [LARGE SCALE GENOMIC DNA]</scope>
</reference>
<name>A0ABC9BKY7_9POAL</name>
<accession>A0ABC9BKY7</accession>
<dbReference type="EMBL" id="OZ075136">
    <property type="protein sequence ID" value="CAL5003456.1"/>
    <property type="molecule type" value="Genomic_DNA"/>
</dbReference>
<dbReference type="SUPFAM" id="SSF81383">
    <property type="entry name" value="F-box domain"/>
    <property type="match status" value="1"/>
</dbReference>
<evidence type="ECO:0000313" key="3">
    <source>
        <dbReference type="Proteomes" id="UP001497457"/>
    </source>
</evidence>
<keyword evidence="3" id="KW-1185">Reference proteome</keyword>
<dbReference type="SUPFAM" id="SSF52047">
    <property type="entry name" value="RNI-like"/>
    <property type="match status" value="1"/>
</dbReference>
<gene>
    <name evidence="2" type="ORF">URODEC1_LOCUS66423</name>
</gene>
<organism evidence="2 3">
    <name type="scientific">Urochloa decumbens</name>
    <dbReference type="NCBI Taxonomy" id="240449"/>
    <lineage>
        <taxon>Eukaryota</taxon>
        <taxon>Viridiplantae</taxon>
        <taxon>Streptophyta</taxon>
        <taxon>Embryophyta</taxon>
        <taxon>Tracheophyta</taxon>
        <taxon>Spermatophyta</taxon>
        <taxon>Magnoliopsida</taxon>
        <taxon>Liliopsida</taxon>
        <taxon>Poales</taxon>
        <taxon>Poaceae</taxon>
        <taxon>PACMAD clade</taxon>
        <taxon>Panicoideae</taxon>
        <taxon>Panicodae</taxon>
        <taxon>Paniceae</taxon>
        <taxon>Melinidinae</taxon>
        <taxon>Urochloa</taxon>
    </lineage>
</organism>
<dbReference type="InterPro" id="IPR001810">
    <property type="entry name" value="F-box_dom"/>
</dbReference>